<keyword evidence="2" id="KW-0677">Repeat</keyword>
<keyword evidence="6" id="KW-1185">Reference proteome</keyword>
<dbReference type="RefSeq" id="WP_319970177.1">
    <property type="nucleotide sequence ID" value="NZ_JAXAVW010000032.1"/>
</dbReference>
<evidence type="ECO:0000256" key="2">
    <source>
        <dbReference type="ARBA" id="ARBA00022737"/>
    </source>
</evidence>
<dbReference type="SUPFAM" id="SSF50978">
    <property type="entry name" value="WD40 repeat-like"/>
    <property type="match status" value="1"/>
</dbReference>
<dbReference type="InterPro" id="IPR036322">
    <property type="entry name" value="WD40_repeat_dom_sf"/>
</dbReference>
<dbReference type="Pfam" id="PF20703">
    <property type="entry name" value="nSTAND1"/>
    <property type="match status" value="2"/>
</dbReference>
<dbReference type="PROSITE" id="PS00678">
    <property type="entry name" value="WD_REPEATS_1"/>
    <property type="match status" value="1"/>
</dbReference>
<dbReference type="InterPro" id="IPR027417">
    <property type="entry name" value="P-loop_NTPase"/>
</dbReference>
<dbReference type="CDD" id="cd00200">
    <property type="entry name" value="WD40"/>
    <property type="match status" value="2"/>
</dbReference>
<proteinExistence type="predicted"/>
<dbReference type="SMART" id="SM00320">
    <property type="entry name" value="WD40"/>
    <property type="match status" value="11"/>
</dbReference>
<evidence type="ECO:0000256" key="1">
    <source>
        <dbReference type="ARBA" id="ARBA00022574"/>
    </source>
</evidence>
<dbReference type="PROSITE" id="PS50294">
    <property type="entry name" value="WD_REPEATS_REGION"/>
    <property type="match status" value="6"/>
</dbReference>
<protein>
    <recommendedName>
        <fullName evidence="4">Novel STAND NTPase 1 domain-containing protein</fullName>
    </recommendedName>
</protein>
<dbReference type="SUPFAM" id="SSF50998">
    <property type="entry name" value="Quinoprotein alcohol dehydrogenase-like"/>
    <property type="match status" value="1"/>
</dbReference>
<dbReference type="Pfam" id="PF00400">
    <property type="entry name" value="WD40"/>
    <property type="match status" value="9"/>
</dbReference>
<feature type="repeat" description="WD" evidence="3">
    <location>
        <begin position="832"/>
        <end position="873"/>
    </location>
</feature>
<accession>A0ABU4TAN3</accession>
<sequence length="1227" mass="134559">MGRIFLSYHGHDEGDEIALYLHGALKDAGYEDVHAYTAPGSGPDVAMPWKDSLRRELLGADALIVVTSPGAYSEWCTWESSLFRELKPDAPCIEFFSALSQNRAILNDLQAQKVDHTDASSLAAALDTALKILDRAGVGKAAPPSSPFPGLKAFDENQASLFFGREDDVQRLAEPLLGRRESGAMAVIGPSGAGKSSLVRAGLIPLLRRAGWTIIGPVTPSQGVLPPIEGPGRRLVVLDQAEELLIGDSSALLRRLVAASRGEAWVVYTVRADFLDELMRREDFEPLFRDDFLVMPLTKAELPLVINGPLRARGWQVDDAALGLIQEDASRESLPLLAFALENLWRHVNPDGLRAPRSITRAEYEASGRVMDVLRRQADEAFAMARDLVREDDGSWPPVGEAERRVLRTLRLLVAVDESGKFTKRAVAVDGVSAQDRELLDPFITNRVLTANQQSIEVAHESLFLHWPRLREGLERDQAALRARREVEDIAAEWVKHPDQLIAPSRLASLLSVLTASDESLAELWPQLDDALRSFQFSENARRLLSRSLQQRLDDEVRRARSMDPDDALRALAGDDLNVRLLLHAPDLAEWRVSLLRAMASTHVLRAFTGHTGGVWGVDWSPDDTALVTGSKDGTVRVWNAETGACTHVFQHGQEHRGTDPGWVRSVAWSPTGEVIASVATDETLRMWSPTEGREITVIPLPDRPWSVRFDAQGTKALVACADGGAYVWAADSRDRNPAGELRSVDERGEPVRLWDADIVMDLVTDAEWIAVARDDGLIELTGPEGAKRRFEARAGITVRSVRFHPFDAEVFATGDQNADGVIFSEGDQVVLMGHSDQVRRVAWSPSGMRLATASADGTVRVWDAVTAQEVLCLRGHRQGVCDVAWSHAGDRLATVADDGGQRVWKIGSEPSYQWAGTRAAVSAMALDPRTGQVTVGQKDDSKDPPRTWLLDLGFRDERALEPHYRPESLAWSPDGELLAIGISDGVVTIFDRGLNTVASLTDAFDGVHDAQWSSDGKWLAVASRDRTWLPRVYDRDGRLIPSPGWTRHSGFLRAVAWHPDRQVFAVAGDDNLITVNSLDRTLCSYRADKRFTSVAWHGDVLAAGAADGTVALLRLSNELTLITELVGHTDEINTIAWSPDGRSLLTSSNDHTARVWDPRTGGQRTALIGHTGPVTAALWSPEGMAVTGSADHTVRYWNTSDGFSHPLSCTGQDVADLIAEARMRIS</sequence>
<feature type="repeat" description="WD" evidence="3">
    <location>
        <begin position="1126"/>
        <end position="1167"/>
    </location>
</feature>
<dbReference type="Gene3D" id="2.130.10.10">
    <property type="entry name" value="YVTN repeat-like/Quinoprotein amine dehydrogenase"/>
    <property type="match status" value="4"/>
</dbReference>
<dbReference type="InterPro" id="IPR001680">
    <property type="entry name" value="WD40_rpt"/>
</dbReference>
<evidence type="ECO:0000313" key="6">
    <source>
        <dbReference type="Proteomes" id="UP001285521"/>
    </source>
</evidence>
<dbReference type="InterPro" id="IPR049052">
    <property type="entry name" value="nSTAND1"/>
</dbReference>
<feature type="repeat" description="WD" evidence="3">
    <location>
        <begin position="1168"/>
        <end position="1203"/>
    </location>
</feature>
<dbReference type="Proteomes" id="UP001285521">
    <property type="component" value="Unassembled WGS sequence"/>
</dbReference>
<feature type="repeat" description="WD" evidence="3">
    <location>
        <begin position="664"/>
        <end position="698"/>
    </location>
</feature>
<dbReference type="InterPro" id="IPR020472">
    <property type="entry name" value="WD40_PAC1"/>
</dbReference>
<dbReference type="PANTHER" id="PTHR19848">
    <property type="entry name" value="WD40 REPEAT PROTEIN"/>
    <property type="match status" value="1"/>
</dbReference>
<dbReference type="InterPro" id="IPR019775">
    <property type="entry name" value="WD40_repeat_CS"/>
</dbReference>
<dbReference type="InterPro" id="IPR015943">
    <property type="entry name" value="WD40/YVTN_repeat-like_dom_sf"/>
</dbReference>
<reference evidence="5 6" key="1">
    <citation type="submission" date="2023-11" db="EMBL/GenBank/DDBJ databases">
        <title>Lentzea sokolovensis, sp. nov., Lentzea kristufkii, sp. nov., and Lentzea miocenensis, sp. nov., rare actinobacteria from Sokolov Coal Basin, Miocene lacustrine sediment, Czech Republic.</title>
        <authorList>
            <person name="Lara A."/>
            <person name="Kotroba L."/>
            <person name="Nouioui I."/>
            <person name="Neumann-Schaal M."/>
            <person name="Mast Y."/>
            <person name="Chronakova A."/>
        </authorList>
    </citation>
    <scope>NUCLEOTIDE SEQUENCE [LARGE SCALE GENOMIC DNA]</scope>
    <source>
        <strain evidence="5 6">BCCO 10_0856</strain>
    </source>
</reference>
<comment type="caution">
    <text evidence="5">The sequence shown here is derived from an EMBL/GenBank/DDBJ whole genome shotgun (WGS) entry which is preliminary data.</text>
</comment>
<feature type="domain" description="Novel STAND NTPase 1" evidence="4">
    <location>
        <begin position="233"/>
        <end position="497"/>
    </location>
</feature>
<dbReference type="PROSITE" id="PS50082">
    <property type="entry name" value="WD_REPEATS_2"/>
    <property type="match status" value="6"/>
</dbReference>
<dbReference type="Gene3D" id="3.40.50.10140">
    <property type="entry name" value="Toll/interleukin-1 receptor homology (TIR) domain"/>
    <property type="match status" value="1"/>
</dbReference>
<dbReference type="SUPFAM" id="SSF52540">
    <property type="entry name" value="P-loop containing nucleoside triphosphate hydrolases"/>
    <property type="match status" value="1"/>
</dbReference>
<evidence type="ECO:0000313" key="5">
    <source>
        <dbReference type="EMBL" id="MDX8035155.1"/>
    </source>
</evidence>
<name>A0ABU4TAN3_9PSEU</name>
<feature type="repeat" description="WD" evidence="3">
    <location>
        <begin position="608"/>
        <end position="649"/>
    </location>
</feature>
<dbReference type="EMBL" id="JAXAVW010000032">
    <property type="protein sequence ID" value="MDX8035155.1"/>
    <property type="molecule type" value="Genomic_DNA"/>
</dbReference>
<feature type="domain" description="Novel STAND NTPase 1" evidence="4">
    <location>
        <begin position="147"/>
        <end position="222"/>
    </location>
</feature>
<gene>
    <name evidence="5" type="ORF">SK803_33505</name>
</gene>
<feature type="repeat" description="WD" evidence="3">
    <location>
        <begin position="874"/>
        <end position="907"/>
    </location>
</feature>
<dbReference type="InterPro" id="IPR011047">
    <property type="entry name" value="Quinoprotein_ADH-like_sf"/>
</dbReference>
<reference evidence="5 6" key="2">
    <citation type="submission" date="2023-11" db="EMBL/GenBank/DDBJ databases">
        <authorList>
            <person name="Lara A.C."/>
            <person name="Chronakova A."/>
        </authorList>
    </citation>
    <scope>NUCLEOTIDE SEQUENCE [LARGE SCALE GENOMIC DNA]</scope>
    <source>
        <strain evidence="5 6">BCCO 10_0856</strain>
    </source>
</reference>
<dbReference type="InterPro" id="IPR035897">
    <property type="entry name" value="Toll_tir_struct_dom_sf"/>
</dbReference>
<dbReference type="PRINTS" id="PR00320">
    <property type="entry name" value="GPROTEINBRPT"/>
</dbReference>
<organism evidence="5 6">
    <name type="scientific">Lentzea miocenica</name>
    <dbReference type="NCBI Taxonomy" id="3095431"/>
    <lineage>
        <taxon>Bacteria</taxon>
        <taxon>Bacillati</taxon>
        <taxon>Actinomycetota</taxon>
        <taxon>Actinomycetes</taxon>
        <taxon>Pseudonocardiales</taxon>
        <taxon>Pseudonocardiaceae</taxon>
        <taxon>Lentzea</taxon>
    </lineage>
</organism>
<evidence type="ECO:0000259" key="4">
    <source>
        <dbReference type="Pfam" id="PF20703"/>
    </source>
</evidence>
<keyword evidence="1 3" id="KW-0853">WD repeat</keyword>
<evidence type="ECO:0000256" key="3">
    <source>
        <dbReference type="PROSITE-ProRule" id="PRU00221"/>
    </source>
</evidence>
<dbReference type="PANTHER" id="PTHR19848:SF8">
    <property type="entry name" value="F-BOX AND WD REPEAT DOMAIN CONTAINING 7"/>
    <property type="match status" value="1"/>
</dbReference>